<feature type="domain" description="ABC transmembrane type-1" evidence="9">
    <location>
        <begin position="19"/>
        <end position="305"/>
    </location>
</feature>
<keyword evidence="10" id="KW-0614">Plasmid</keyword>
<dbReference type="InterPro" id="IPR039421">
    <property type="entry name" value="Type_1_exporter"/>
</dbReference>
<name>A0ABZ1E448_9RHOB</name>
<dbReference type="PANTHER" id="PTHR24221">
    <property type="entry name" value="ATP-BINDING CASSETTE SUB-FAMILY B"/>
    <property type="match status" value="1"/>
</dbReference>
<dbReference type="PANTHER" id="PTHR24221:SF590">
    <property type="entry name" value="COMPONENT LINKED WITH THE ASSEMBLY OF CYTOCHROME' TRANSPORT TRANSMEMBRANE ATP-BINDING PROTEIN ABC TRANSPORTER CYDD-RELATED"/>
    <property type="match status" value="1"/>
</dbReference>
<dbReference type="Proteomes" id="UP001623290">
    <property type="component" value="Plasmid unnamed1"/>
</dbReference>
<feature type="transmembrane region" description="Helical" evidence="7">
    <location>
        <begin position="279"/>
        <end position="303"/>
    </location>
</feature>
<dbReference type="SUPFAM" id="SSF90123">
    <property type="entry name" value="ABC transporter transmembrane region"/>
    <property type="match status" value="1"/>
</dbReference>
<dbReference type="Gene3D" id="1.20.1560.10">
    <property type="entry name" value="ABC transporter type 1, transmembrane domain"/>
    <property type="match status" value="1"/>
</dbReference>
<dbReference type="EMBL" id="CP135444">
    <property type="protein sequence ID" value="WRY35246.1"/>
    <property type="molecule type" value="Genomic_DNA"/>
</dbReference>
<keyword evidence="2 7" id="KW-0812">Transmembrane</keyword>
<dbReference type="SUPFAM" id="SSF52540">
    <property type="entry name" value="P-loop containing nucleoside triphosphate hydrolases"/>
    <property type="match status" value="1"/>
</dbReference>
<dbReference type="Pfam" id="PF00005">
    <property type="entry name" value="ABC_tran"/>
    <property type="match status" value="1"/>
</dbReference>
<dbReference type="InterPro" id="IPR011527">
    <property type="entry name" value="ABC1_TM_dom"/>
</dbReference>
<organism evidence="10 11">
    <name type="scientific">Thioclava litoralis</name>
    <dbReference type="NCBI Taxonomy" id="3076557"/>
    <lineage>
        <taxon>Bacteria</taxon>
        <taxon>Pseudomonadati</taxon>
        <taxon>Pseudomonadota</taxon>
        <taxon>Alphaproteobacteria</taxon>
        <taxon>Rhodobacterales</taxon>
        <taxon>Paracoccaceae</taxon>
        <taxon>Thioclava</taxon>
    </lineage>
</organism>
<dbReference type="CDD" id="cd18585">
    <property type="entry name" value="ABC_6TM_CydC"/>
    <property type="match status" value="1"/>
</dbReference>
<dbReference type="InterPro" id="IPR017871">
    <property type="entry name" value="ABC_transporter-like_CS"/>
</dbReference>
<evidence type="ECO:0000256" key="2">
    <source>
        <dbReference type="ARBA" id="ARBA00022692"/>
    </source>
</evidence>
<dbReference type="InterPro" id="IPR003439">
    <property type="entry name" value="ABC_transporter-like_ATP-bd"/>
</dbReference>
<evidence type="ECO:0000256" key="6">
    <source>
        <dbReference type="ARBA" id="ARBA00023136"/>
    </source>
</evidence>
<proteinExistence type="predicted"/>
<evidence type="ECO:0000256" key="5">
    <source>
        <dbReference type="ARBA" id="ARBA00022989"/>
    </source>
</evidence>
<keyword evidence="3" id="KW-0547">Nucleotide-binding</keyword>
<evidence type="ECO:0000313" key="10">
    <source>
        <dbReference type="EMBL" id="WRY35246.1"/>
    </source>
</evidence>
<keyword evidence="11" id="KW-1185">Reference proteome</keyword>
<feature type="transmembrane region" description="Helical" evidence="7">
    <location>
        <begin position="162"/>
        <end position="184"/>
    </location>
</feature>
<reference evidence="10 11" key="1">
    <citation type="submission" date="2023-09" db="EMBL/GenBank/DDBJ databases">
        <title>Thioclava shenzhenensis sp. nov., a multidrug resistant bacteria-antagonizing species isolated from coastal seawater.</title>
        <authorList>
            <person name="Long M."/>
        </authorList>
    </citation>
    <scope>NUCLEOTIDE SEQUENCE [LARGE SCALE GENOMIC DNA]</scope>
    <source>
        <strain evidence="10 11">FTW29</strain>
        <plasmid evidence="10 11">unnamed1</plasmid>
    </source>
</reference>
<evidence type="ECO:0000259" key="9">
    <source>
        <dbReference type="PROSITE" id="PS50929"/>
    </source>
</evidence>
<evidence type="ECO:0000256" key="3">
    <source>
        <dbReference type="ARBA" id="ARBA00022741"/>
    </source>
</evidence>
<keyword evidence="6 7" id="KW-0472">Membrane</keyword>
<evidence type="ECO:0000256" key="7">
    <source>
        <dbReference type="SAM" id="Phobius"/>
    </source>
</evidence>
<keyword evidence="5 7" id="KW-1133">Transmembrane helix</keyword>
<dbReference type="RefSeq" id="WP_330647002.1">
    <property type="nucleotide sequence ID" value="NZ_CP135444.1"/>
</dbReference>
<feature type="transmembrane region" description="Helical" evidence="7">
    <location>
        <begin position="50"/>
        <end position="71"/>
    </location>
</feature>
<feature type="transmembrane region" description="Helical" evidence="7">
    <location>
        <begin position="136"/>
        <end position="156"/>
    </location>
</feature>
<dbReference type="InterPro" id="IPR003593">
    <property type="entry name" value="AAA+_ATPase"/>
</dbReference>
<keyword evidence="4" id="KW-0067">ATP-binding</keyword>
<accession>A0ABZ1E448</accession>
<evidence type="ECO:0000259" key="8">
    <source>
        <dbReference type="PROSITE" id="PS50893"/>
    </source>
</evidence>
<dbReference type="PROSITE" id="PS00211">
    <property type="entry name" value="ABC_TRANSPORTER_1"/>
    <property type="match status" value="1"/>
</dbReference>
<dbReference type="PROSITE" id="PS50893">
    <property type="entry name" value="ABC_TRANSPORTER_2"/>
    <property type="match status" value="1"/>
</dbReference>
<evidence type="ECO:0000256" key="1">
    <source>
        <dbReference type="ARBA" id="ARBA00004651"/>
    </source>
</evidence>
<feature type="transmembrane region" description="Helical" evidence="7">
    <location>
        <begin position="241"/>
        <end position="267"/>
    </location>
</feature>
<evidence type="ECO:0000313" key="11">
    <source>
        <dbReference type="Proteomes" id="UP001623290"/>
    </source>
</evidence>
<dbReference type="InterPro" id="IPR014223">
    <property type="entry name" value="ABC_CydC/D"/>
</dbReference>
<feature type="domain" description="ABC transporter" evidence="8">
    <location>
        <begin position="337"/>
        <end position="557"/>
    </location>
</feature>
<sequence>MSDLRRLLHLCRPFRWRIAFGVALSVTVMLSNVALMAVSGWFITSMALAGLGRLTLEFFTPAAAIRGLALLRAGARYLERLVTHEATLALIAKLRPWLYTRLVPLAPAGLRGLRHGDLLARLRGDVDALENVHLRLLGPVLSALVAGGAVVLWLGLVWWPLALWVALGLCVAGGLVPLIQRAFLRQSGGRITRARARLQAESADLTRGLAELQVFGAVERQVLLVQACAARMVAAQRRQAWLGAVFTALGSLVGQGMVLGALVLLIPQVSSHTLSGPEMAMLVLAVMAAMETVAGLPAAVAHWDSTMASARRIFELADQPPEVLETPHPRPPRAPELVLDHVSFAYPGGPEVIRDLSLRLVPGQSLALTGPSGAGKTTVLNLVQRFWDPSEGAISLSGVDLRALSDADLRGGIAVVDQHVHLFNGTIAENLRLAQPGASDEALWNALDLAALRAEVAAMPQGLATRLGELGARLSGGQARRLAVARAALQEAPLLLLDEPTEGLDRATQAQVIAGLRQLGAGRMMLIVTHHPQVLALAQKKIMLNPTAACTPLPASL</sequence>
<dbReference type="Gene3D" id="3.40.50.300">
    <property type="entry name" value="P-loop containing nucleotide triphosphate hydrolases"/>
    <property type="match status" value="1"/>
</dbReference>
<dbReference type="PROSITE" id="PS50929">
    <property type="entry name" value="ABC_TM1F"/>
    <property type="match status" value="1"/>
</dbReference>
<protein>
    <submittedName>
        <fullName evidence="10">Thiol reductant ABC exporter subunit CydC</fullName>
    </submittedName>
</protein>
<comment type="subcellular location">
    <subcellularLocation>
        <location evidence="1">Cell membrane</location>
        <topology evidence="1">Multi-pass membrane protein</topology>
    </subcellularLocation>
</comment>
<evidence type="ECO:0000256" key="4">
    <source>
        <dbReference type="ARBA" id="ARBA00022840"/>
    </source>
</evidence>
<geneLocation type="plasmid" evidence="10 11">
    <name>unnamed1</name>
</geneLocation>
<dbReference type="SMART" id="SM00382">
    <property type="entry name" value="AAA"/>
    <property type="match status" value="1"/>
</dbReference>
<dbReference type="NCBIfam" id="TIGR02868">
    <property type="entry name" value="CydC"/>
    <property type="match status" value="1"/>
</dbReference>
<dbReference type="InterPro" id="IPR027417">
    <property type="entry name" value="P-loop_NTPase"/>
</dbReference>
<dbReference type="InterPro" id="IPR036640">
    <property type="entry name" value="ABC1_TM_sf"/>
</dbReference>
<gene>
    <name evidence="10" type="primary">cydC</name>
    <name evidence="10" type="ORF">RPE78_15520</name>
</gene>
<feature type="transmembrane region" description="Helical" evidence="7">
    <location>
        <begin position="20"/>
        <end position="44"/>
    </location>
</feature>